<feature type="domain" description="FAD dependent oxidoreductase" evidence="1">
    <location>
        <begin position="366"/>
        <end position="757"/>
    </location>
</feature>
<dbReference type="InterPro" id="IPR036188">
    <property type="entry name" value="FAD/NAD-bd_sf"/>
</dbReference>
<evidence type="ECO:0000259" key="1">
    <source>
        <dbReference type="Pfam" id="PF01266"/>
    </source>
</evidence>
<dbReference type="Pfam" id="PF03318">
    <property type="entry name" value="ETX_MTX2"/>
    <property type="match status" value="1"/>
</dbReference>
<dbReference type="STRING" id="1073089.A0A1L9RMG9"/>
<dbReference type="Pfam" id="PF01266">
    <property type="entry name" value="DAO"/>
    <property type="match status" value="1"/>
</dbReference>
<reference evidence="3" key="1">
    <citation type="journal article" date="2017" name="Genome Biol.">
        <title>Comparative genomics reveals high biological diversity and specific adaptations in the industrially and medically important fungal genus Aspergillus.</title>
        <authorList>
            <person name="de Vries R.P."/>
            <person name="Riley R."/>
            <person name="Wiebenga A."/>
            <person name="Aguilar-Osorio G."/>
            <person name="Amillis S."/>
            <person name="Uchima C.A."/>
            <person name="Anderluh G."/>
            <person name="Asadollahi M."/>
            <person name="Askin M."/>
            <person name="Barry K."/>
            <person name="Battaglia E."/>
            <person name="Bayram O."/>
            <person name="Benocci T."/>
            <person name="Braus-Stromeyer S.A."/>
            <person name="Caldana C."/>
            <person name="Canovas D."/>
            <person name="Cerqueira G.C."/>
            <person name="Chen F."/>
            <person name="Chen W."/>
            <person name="Choi C."/>
            <person name="Clum A."/>
            <person name="Dos Santos R.A."/>
            <person name="Damasio A.R."/>
            <person name="Diallinas G."/>
            <person name="Emri T."/>
            <person name="Fekete E."/>
            <person name="Flipphi M."/>
            <person name="Freyberg S."/>
            <person name="Gallo A."/>
            <person name="Gournas C."/>
            <person name="Habgood R."/>
            <person name="Hainaut M."/>
            <person name="Harispe M.L."/>
            <person name="Henrissat B."/>
            <person name="Hilden K.S."/>
            <person name="Hope R."/>
            <person name="Hossain A."/>
            <person name="Karabika E."/>
            <person name="Karaffa L."/>
            <person name="Karanyi Z."/>
            <person name="Krasevec N."/>
            <person name="Kuo A."/>
            <person name="Kusch H."/>
            <person name="LaButti K."/>
            <person name="Lagendijk E.L."/>
            <person name="Lapidus A."/>
            <person name="Levasseur A."/>
            <person name="Lindquist E."/>
            <person name="Lipzen A."/>
            <person name="Logrieco A.F."/>
            <person name="MacCabe A."/>
            <person name="Maekelae M.R."/>
            <person name="Malavazi I."/>
            <person name="Melin P."/>
            <person name="Meyer V."/>
            <person name="Mielnichuk N."/>
            <person name="Miskei M."/>
            <person name="Molnar A.P."/>
            <person name="Mule G."/>
            <person name="Ngan C.Y."/>
            <person name="Orejas M."/>
            <person name="Orosz E."/>
            <person name="Ouedraogo J.P."/>
            <person name="Overkamp K.M."/>
            <person name="Park H.-S."/>
            <person name="Perrone G."/>
            <person name="Piumi F."/>
            <person name="Punt P.J."/>
            <person name="Ram A.F."/>
            <person name="Ramon A."/>
            <person name="Rauscher S."/>
            <person name="Record E."/>
            <person name="Riano-Pachon D.M."/>
            <person name="Robert V."/>
            <person name="Roehrig J."/>
            <person name="Ruller R."/>
            <person name="Salamov A."/>
            <person name="Salih N.S."/>
            <person name="Samson R.A."/>
            <person name="Sandor E."/>
            <person name="Sanguinetti M."/>
            <person name="Schuetze T."/>
            <person name="Sepcic K."/>
            <person name="Shelest E."/>
            <person name="Sherlock G."/>
            <person name="Sophianopoulou V."/>
            <person name="Squina F.M."/>
            <person name="Sun H."/>
            <person name="Susca A."/>
            <person name="Todd R.B."/>
            <person name="Tsang A."/>
            <person name="Unkles S.E."/>
            <person name="van de Wiele N."/>
            <person name="van Rossen-Uffink D."/>
            <person name="Oliveira J.V."/>
            <person name="Vesth T.C."/>
            <person name="Visser J."/>
            <person name="Yu J.-H."/>
            <person name="Zhou M."/>
            <person name="Andersen M.R."/>
            <person name="Archer D.B."/>
            <person name="Baker S.E."/>
            <person name="Benoit I."/>
            <person name="Brakhage A.A."/>
            <person name="Braus G.H."/>
            <person name="Fischer R."/>
            <person name="Frisvad J.C."/>
            <person name="Goldman G.H."/>
            <person name="Houbraken J."/>
            <person name="Oakley B."/>
            <person name="Pocsi I."/>
            <person name="Scazzocchio C."/>
            <person name="Seiboth B."/>
            <person name="vanKuyk P.A."/>
            <person name="Wortman J."/>
            <person name="Dyer P.S."/>
            <person name="Grigoriev I.V."/>
        </authorList>
    </citation>
    <scope>NUCLEOTIDE SEQUENCE [LARGE SCALE GENOMIC DNA]</scope>
    <source>
        <strain evidence="3">DTO 134E9</strain>
    </source>
</reference>
<dbReference type="SUPFAM" id="SSF56973">
    <property type="entry name" value="Aerolisin/ETX pore-forming domain"/>
    <property type="match status" value="1"/>
</dbReference>
<accession>A0A1L9RMG9</accession>
<protein>
    <recommendedName>
        <fullName evidence="1">FAD dependent oxidoreductase domain-containing protein</fullName>
    </recommendedName>
</protein>
<dbReference type="CDD" id="cd23424">
    <property type="entry name" value="beta-trefoil_Ricin_BEL-like"/>
    <property type="match status" value="1"/>
</dbReference>
<dbReference type="Gene3D" id="2.80.10.50">
    <property type="match status" value="1"/>
</dbReference>
<dbReference type="Proteomes" id="UP000184383">
    <property type="component" value="Unassembled WGS sequence"/>
</dbReference>
<dbReference type="CDD" id="cd20241">
    <property type="entry name" value="PFM_aerolysin-like"/>
    <property type="match status" value="1"/>
</dbReference>
<dbReference type="GeneID" id="63749015"/>
<dbReference type="InterPro" id="IPR004991">
    <property type="entry name" value="Aerolysin-like"/>
</dbReference>
<dbReference type="PANTHER" id="PTHR13847:SF213">
    <property type="entry name" value="DEPENDENT OXIDOREDUCTASE, PUTATIVE-RELATED"/>
    <property type="match status" value="1"/>
</dbReference>
<name>A0A1L9RMG9_ASPWE</name>
<keyword evidence="3" id="KW-1185">Reference proteome</keyword>
<dbReference type="SUPFAM" id="SSF51905">
    <property type="entry name" value="FAD/NAD(P)-binding domain"/>
    <property type="match status" value="1"/>
</dbReference>
<dbReference type="InterPro" id="IPR006076">
    <property type="entry name" value="FAD-dep_OxRdtase"/>
</dbReference>
<dbReference type="Gene3D" id="2.170.15.10">
    <property type="entry name" value="Proaerolysin, chain A, domain 3"/>
    <property type="match status" value="1"/>
</dbReference>
<dbReference type="EMBL" id="KV878212">
    <property type="protein sequence ID" value="OJJ36094.1"/>
    <property type="molecule type" value="Genomic_DNA"/>
</dbReference>
<sequence length="803" mass="88303">MSDFFIPPPGLAFRLLGQRSNRVLVANSNDTLTDYELGAKYADQWFTLEPAPTSGQYYIKSTASANQGKVIFCRAAEGEVGVWNKDYDDQHFILEPGVGEFLGGFRLHAPSTNRVITAQPSANWVRNYPADGTKYNDQYFSFLFEDTEIDRVEYDATDARPVGTMPTSFPVELVNRGNTPAKLNANMSRSVSETASFDFHTGMTLTVGATFKSGIPFIAEGEIKTEFSVSTDFTWGKATTVTSQIGSSVEIEVPPHSSQKVVGVYKRSTINLTATIYSKSKSTGVEVVTKAIYRDSSMVMMPLKQTSILEELGDPFVPLRYLRSIAAHLLTTDPGLPRSNPTFSHWQDPPHPLATIQSPTFPEKTDVAIIGSGITGLSVARTLLEGDSSSQVTVLEARTLCSGATGRNGGQLAANIGEEYSHLVSMYGVEAVGRIAEFTFLNLQEMYEIANEYAGESEAQTLEKLRVFLTDETFESFKESITRLETDHPRFKGIYTILDADRLKEHNITGAGGALLPAGTLWPYRLVTAIFANLLNTHKSRFSIEANTPATSVAYNPDNDPSHPYTIHTPRGPLRARKIAYCTNAYTGHLLPQLRGRVYPFKGTMTVQRPEKSVPNKGDSLSWGFHYPPSYSPQSKQYAAGLYYLAQNAKSGDFFFGGENASFDECLSADDSHVGNESITELLNTLPGFLGVQEPRDWELVRAWSGIMGFTADGLPVVGQLPSSLTERNGDGEYIAAAFNGYGMANCLLSGQALAKMMMGEDVSSWFPDAYGIHDERLRMLTVQNSMQYYIDLLAEEERPSSP</sequence>
<dbReference type="PANTHER" id="PTHR13847">
    <property type="entry name" value="SARCOSINE DEHYDROGENASE-RELATED"/>
    <property type="match status" value="1"/>
</dbReference>
<evidence type="ECO:0000313" key="3">
    <source>
        <dbReference type="Proteomes" id="UP000184383"/>
    </source>
</evidence>
<dbReference type="AlphaFoldDB" id="A0A1L9RMG9"/>
<dbReference type="Gene3D" id="3.30.9.10">
    <property type="entry name" value="D-Amino Acid Oxidase, subunit A, domain 2"/>
    <property type="match status" value="1"/>
</dbReference>
<proteinExistence type="predicted"/>
<dbReference type="Gene3D" id="3.50.50.60">
    <property type="entry name" value="FAD/NAD(P)-binding domain"/>
    <property type="match status" value="1"/>
</dbReference>
<dbReference type="GO" id="GO:0005737">
    <property type="term" value="C:cytoplasm"/>
    <property type="evidence" value="ECO:0007669"/>
    <property type="project" value="TreeGrafter"/>
</dbReference>
<dbReference type="VEuPathDB" id="FungiDB:ASPWEDRAFT_28678"/>
<dbReference type="OrthoDB" id="512662at2759"/>
<gene>
    <name evidence="2" type="ORF">ASPWEDRAFT_28678</name>
</gene>
<organism evidence="2 3">
    <name type="scientific">Aspergillus wentii DTO 134E9</name>
    <dbReference type="NCBI Taxonomy" id="1073089"/>
    <lineage>
        <taxon>Eukaryota</taxon>
        <taxon>Fungi</taxon>
        <taxon>Dikarya</taxon>
        <taxon>Ascomycota</taxon>
        <taxon>Pezizomycotina</taxon>
        <taxon>Eurotiomycetes</taxon>
        <taxon>Eurotiomycetidae</taxon>
        <taxon>Eurotiales</taxon>
        <taxon>Aspergillaceae</taxon>
        <taxon>Aspergillus</taxon>
        <taxon>Aspergillus subgen. Cremei</taxon>
    </lineage>
</organism>
<evidence type="ECO:0000313" key="2">
    <source>
        <dbReference type="EMBL" id="OJJ36094.1"/>
    </source>
</evidence>
<dbReference type="RefSeq" id="XP_040689770.1">
    <property type="nucleotide sequence ID" value="XM_040833167.1"/>
</dbReference>